<keyword evidence="2" id="KW-0813">Transport</keyword>
<dbReference type="Gene3D" id="1.10.287.810">
    <property type="entry name" value="Mitochondrial import inner membrane translocase subunit tim13 like domains"/>
    <property type="match status" value="1"/>
</dbReference>
<organism evidence="10 11">
    <name type="scientific">Trichonephila clavata</name>
    <name type="common">Joro spider</name>
    <name type="synonym">Nephila clavata</name>
    <dbReference type="NCBI Taxonomy" id="2740835"/>
    <lineage>
        <taxon>Eukaryota</taxon>
        <taxon>Metazoa</taxon>
        <taxon>Ecdysozoa</taxon>
        <taxon>Arthropoda</taxon>
        <taxon>Chelicerata</taxon>
        <taxon>Arachnida</taxon>
        <taxon>Araneae</taxon>
        <taxon>Araneomorphae</taxon>
        <taxon>Entelegynae</taxon>
        <taxon>Araneoidea</taxon>
        <taxon>Nephilidae</taxon>
        <taxon>Trichonephila</taxon>
    </lineage>
</organism>
<dbReference type="GO" id="GO:0046872">
    <property type="term" value="F:metal ion binding"/>
    <property type="evidence" value="ECO:0007669"/>
    <property type="project" value="UniProtKB-KW"/>
</dbReference>
<keyword evidence="4" id="KW-0862">Zinc</keyword>
<dbReference type="GO" id="GO:0005739">
    <property type="term" value="C:mitochondrion"/>
    <property type="evidence" value="ECO:0007669"/>
    <property type="project" value="UniProtKB-SubCell"/>
</dbReference>
<comment type="subcellular location">
    <subcellularLocation>
        <location evidence="1">Mitochondrion</location>
    </subcellularLocation>
</comment>
<evidence type="ECO:0000256" key="8">
    <source>
        <dbReference type="ARBA" id="ARBA00023157"/>
    </source>
</evidence>
<dbReference type="InterPro" id="IPR004217">
    <property type="entry name" value="Tim10-like"/>
</dbReference>
<evidence type="ECO:0000259" key="9">
    <source>
        <dbReference type="Pfam" id="PF02953"/>
    </source>
</evidence>
<proteinExistence type="predicted"/>
<feature type="domain" description="Tim10-like" evidence="9">
    <location>
        <begin position="11"/>
        <end position="66"/>
    </location>
</feature>
<dbReference type="InterPro" id="IPR050673">
    <property type="entry name" value="Mito_inner_translocase_sub"/>
</dbReference>
<dbReference type="GO" id="GO:0015031">
    <property type="term" value="P:protein transport"/>
    <property type="evidence" value="ECO:0007669"/>
    <property type="project" value="UniProtKB-KW"/>
</dbReference>
<evidence type="ECO:0000313" key="11">
    <source>
        <dbReference type="Proteomes" id="UP000887116"/>
    </source>
</evidence>
<keyword evidence="3" id="KW-0479">Metal-binding</keyword>
<evidence type="ECO:0000256" key="2">
    <source>
        <dbReference type="ARBA" id="ARBA00022448"/>
    </source>
</evidence>
<dbReference type="AlphaFoldDB" id="A0A8X6GMX4"/>
<dbReference type="SUPFAM" id="SSF144122">
    <property type="entry name" value="Tim10-like"/>
    <property type="match status" value="1"/>
</dbReference>
<gene>
    <name evidence="10" type="primary">AVEN_54090_1</name>
    <name evidence="10" type="ORF">TNCT_606841</name>
</gene>
<evidence type="ECO:0000256" key="6">
    <source>
        <dbReference type="ARBA" id="ARBA00023010"/>
    </source>
</evidence>
<keyword evidence="11" id="KW-1185">Reference proteome</keyword>
<dbReference type="Pfam" id="PF02953">
    <property type="entry name" value="zf-Tim10_DDP"/>
    <property type="match status" value="1"/>
</dbReference>
<sequence length="228" mass="27013">MENHEDSDQAVSKMKDFLYIYNKMAEMCFYHCVDSFNCRELTPAEDSCIEKCSSKGVAVNHKLMRCYIDIQPEVISKRTEEIQKQQNKLDSIKKPSRCFFTLLERRSRIFHYAIKEPRARQDIIISTKTIEQDAERLRKSRRIQGLPPEFGFYEKPKRAATSKRDMTDEKQDAQTILMTPTVLAELRKPTIFRGEPGQDPIKWLKEYQKVSLYNRWDDTMQLANVYFF</sequence>
<name>A0A8X6GMX4_TRICU</name>
<evidence type="ECO:0000256" key="3">
    <source>
        <dbReference type="ARBA" id="ARBA00022723"/>
    </source>
</evidence>
<dbReference type="PANTHER" id="PTHR13172">
    <property type="entry name" value="MITOCHONDRIAL IMPORT INNER MEMBRANE TRANSLOCASE SUBUNIT TIM9B"/>
    <property type="match status" value="1"/>
</dbReference>
<keyword evidence="6" id="KW-0811">Translocation</keyword>
<evidence type="ECO:0000256" key="7">
    <source>
        <dbReference type="ARBA" id="ARBA00023128"/>
    </source>
</evidence>
<keyword evidence="7" id="KW-0496">Mitochondrion</keyword>
<keyword evidence="5" id="KW-0653">Protein transport</keyword>
<dbReference type="Proteomes" id="UP000887116">
    <property type="component" value="Unassembled WGS sequence"/>
</dbReference>
<evidence type="ECO:0000256" key="5">
    <source>
        <dbReference type="ARBA" id="ARBA00022927"/>
    </source>
</evidence>
<evidence type="ECO:0000313" key="10">
    <source>
        <dbReference type="EMBL" id="GFR07098.1"/>
    </source>
</evidence>
<protein>
    <submittedName>
        <fullName evidence="10">Zf-Tim10_DDP domain-containing protein</fullName>
    </submittedName>
</protein>
<evidence type="ECO:0000256" key="1">
    <source>
        <dbReference type="ARBA" id="ARBA00004173"/>
    </source>
</evidence>
<accession>A0A8X6GMX4</accession>
<evidence type="ECO:0000256" key="4">
    <source>
        <dbReference type="ARBA" id="ARBA00022833"/>
    </source>
</evidence>
<dbReference type="InterPro" id="IPR035427">
    <property type="entry name" value="Tim10-like_dom_sf"/>
</dbReference>
<keyword evidence="8" id="KW-1015">Disulfide bond</keyword>
<dbReference type="OrthoDB" id="1551503at2759"/>
<dbReference type="EMBL" id="BMAO01026116">
    <property type="protein sequence ID" value="GFR07098.1"/>
    <property type="molecule type" value="Genomic_DNA"/>
</dbReference>
<reference evidence="10" key="1">
    <citation type="submission" date="2020-07" db="EMBL/GenBank/DDBJ databases">
        <title>Multicomponent nature underlies the extraordinary mechanical properties of spider dragline silk.</title>
        <authorList>
            <person name="Kono N."/>
            <person name="Nakamura H."/>
            <person name="Mori M."/>
            <person name="Yoshida Y."/>
            <person name="Ohtoshi R."/>
            <person name="Malay A.D."/>
            <person name="Moran D.A.P."/>
            <person name="Tomita M."/>
            <person name="Numata K."/>
            <person name="Arakawa K."/>
        </authorList>
    </citation>
    <scope>NUCLEOTIDE SEQUENCE</scope>
</reference>
<comment type="caution">
    <text evidence="10">The sequence shown here is derived from an EMBL/GenBank/DDBJ whole genome shotgun (WGS) entry which is preliminary data.</text>
</comment>